<evidence type="ECO:0000313" key="3">
    <source>
        <dbReference type="Proteomes" id="UP000675781"/>
    </source>
</evidence>
<dbReference type="EMBL" id="JAGSOG010000018">
    <property type="protein sequence ID" value="MBR7832868.1"/>
    <property type="molecule type" value="Genomic_DNA"/>
</dbReference>
<proteinExistence type="predicted"/>
<dbReference type="Gene3D" id="1.50.10.20">
    <property type="match status" value="1"/>
</dbReference>
<evidence type="ECO:0000313" key="2">
    <source>
        <dbReference type="EMBL" id="MBR7832868.1"/>
    </source>
</evidence>
<comment type="caution">
    <text evidence="2">The sequence shown here is derived from an EMBL/GenBank/DDBJ whole genome shotgun (WGS) entry which is preliminary data.</text>
</comment>
<dbReference type="Proteomes" id="UP000675781">
    <property type="component" value="Unassembled WGS sequence"/>
</dbReference>
<feature type="region of interest" description="Disordered" evidence="1">
    <location>
        <begin position="137"/>
        <end position="157"/>
    </location>
</feature>
<protein>
    <submittedName>
        <fullName evidence="2">Uncharacterized protein</fullName>
    </submittedName>
</protein>
<reference evidence="2" key="1">
    <citation type="submission" date="2021-04" db="EMBL/GenBank/DDBJ databases">
        <title>Genome based classification of Actinospica acidithermotolerans sp. nov., an actinobacterium isolated from an Indonesian hot spring.</title>
        <authorList>
            <person name="Kusuma A.B."/>
            <person name="Putra K.E."/>
            <person name="Nafisah S."/>
            <person name="Loh J."/>
            <person name="Nouioui I."/>
            <person name="Goodfellow M."/>
        </authorList>
    </citation>
    <scope>NUCLEOTIDE SEQUENCE</scope>
    <source>
        <strain evidence="2">CSCA 57</strain>
    </source>
</reference>
<dbReference type="AlphaFoldDB" id="A0A941EL37"/>
<dbReference type="SUPFAM" id="SSF48239">
    <property type="entry name" value="Terpenoid cyclases/Protein prenyltransferases"/>
    <property type="match status" value="1"/>
</dbReference>
<name>A0A941EL37_9ACTN</name>
<feature type="region of interest" description="Disordered" evidence="1">
    <location>
        <begin position="828"/>
        <end position="878"/>
    </location>
</feature>
<evidence type="ECO:0000256" key="1">
    <source>
        <dbReference type="SAM" id="MobiDB-lite"/>
    </source>
</evidence>
<accession>A0A941EL37</accession>
<dbReference type="RefSeq" id="WP_212527392.1">
    <property type="nucleotide sequence ID" value="NZ_JAGSOG010000018.1"/>
</dbReference>
<gene>
    <name evidence="2" type="ORF">KDL01_06320</name>
</gene>
<feature type="compositionally biased region" description="Low complexity" evidence="1">
    <location>
        <begin position="864"/>
        <end position="875"/>
    </location>
</feature>
<organism evidence="2 3">
    <name type="scientific">Actinospica durhamensis</name>
    <dbReference type="NCBI Taxonomy" id="1508375"/>
    <lineage>
        <taxon>Bacteria</taxon>
        <taxon>Bacillati</taxon>
        <taxon>Actinomycetota</taxon>
        <taxon>Actinomycetes</taxon>
        <taxon>Catenulisporales</taxon>
        <taxon>Actinospicaceae</taxon>
        <taxon>Actinospica</taxon>
    </lineage>
</organism>
<keyword evidence="3" id="KW-1185">Reference proteome</keyword>
<sequence length="974" mass="108651">MDAPTSPTNSTPRSAQIFIQEVKVQREKRLQENSYPAEYWESELVYDLRSAGAGTVRVTLLGSDGFELSASVPVSVIDEAREAAEAEAEAEPAAGNGAERTYWALDLLGCYLVRAASEHGVNGYHWAHHKIGNGLPRFEDVEASPRPRGQQQNGPDSVIIAHSKANAIEQRLRDGRSVLIDGRTGSGKSGQTALMAYRCGRDEKIQRIDLDLMDTDDGPESVLSALLTLPAPEAGWYLLVVENIHASLSTAKAVFGLVDALRGKGLRISVLANGWVELNATREKLKFLGRAMHVQTEPHRVVDVWAERAGVSPDRMDAFRRMTGDGQDITLASLALDYFKECGEIPTDAAFTEYTAKKFKLDGELTPELRACLYEFACLGSFDMEIPAWLRRKYVAHACPFGELIERWDTSYRVGSRSVAREVARYFHQHWKDDPDHPLQHPAVRASNQLDEIGDRLYRAQLDRLDLINLTRQGSGEVGQLVAKVWSTQRHMIDLLVHRAEQDPEWGDNAACAAFAATALYRLGLTRAADECAQRVRDRWDYQASPMPRWRGDRPSAEAADFEHLKKRMKVEDEQRAAAGGDRQWREEMRAERIELPKLHRTWMLGVLLCLEGADPVFHDERVEMLYDAAEEAWRVDGCFYPERIPWMTARLLLGLCAVGKANSPLADKAVEWLVSWHEPGGGRAMDWSSGTGDWNTKVMTNAMCLTALLKQGRPGRYDQRIRVAYSSMLAEMEKQTDVTRAPVDYGLIIEAILLQSSGGEDRAKAYDKLSELLAWISSRDTWAPRRTEHMAIQGTVESTELPFTAWQVAECVWNLATTELDKLYREFIDGPPDSASESGAETSEPGPTPGPTQSPENAEEPGVPEASEPEVSAEVAHKVRRAVTTIRATIQDDMAGRRTALRSVKRATKNRPGEHNPLGEQLERYAQYDRELDDLERMIELGPITLDLVNALDELGVRVLGGAYDRCLPPLSG</sequence>
<dbReference type="InterPro" id="IPR008930">
    <property type="entry name" value="Terpenoid_cyclase/PrenylTrfase"/>
</dbReference>